<dbReference type="PANTHER" id="PTHR21462">
    <property type="entry name" value="CELL SURFACE GLYCOPROTEIN OX2 RECEPTOR PRECURSOR"/>
    <property type="match status" value="1"/>
</dbReference>
<evidence type="ECO:0000256" key="2">
    <source>
        <dbReference type="ARBA" id="ARBA00008215"/>
    </source>
</evidence>
<dbReference type="AlphaFoldDB" id="A0A974DN35"/>
<protein>
    <recommendedName>
        <fullName evidence="11">Ig-like domain-containing protein</fullName>
    </recommendedName>
</protein>
<dbReference type="InterPro" id="IPR013783">
    <property type="entry name" value="Ig-like_fold"/>
</dbReference>
<dbReference type="GO" id="GO:0038023">
    <property type="term" value="F:signaling receptor activity"/>
    <property type="evidence" value="ECO:0007669"/>
    <property type="project" value="InterPro"/>
</dbReference>
<dbReference type="GO" id="GO:0009897">
    <property type="term" value="C:external side of plasma membrane"/>
    <property type="evidence" value="ECO:0007669"/>
    <property type="project" value="TreeGrafter"/>
</dbReference>
<evidence type="ECO:0000256" key="10">
    <source>
        <dbReference type="SAM" id="Phobius"/>
    </source>
</evidence>
<organism evidence="12 13">
    <name type="scientific">Xenopus laevis</name>
    <name type="common">African clawed frog</name>
    <dbReference type="NCBI Taxonomy" id="8355"/>
    <lineage>
        <taxon>Eukaryota</taxon>
        <taxon>Metazoa</taxon>
        <taxon>Chordata</taxon>
        <taxon>Craniata</taxon>
        <taxon>Vertebrata</taxon>
        <taxon>Euteleostomi</taxon>
        <taxon>Amphibia</taxon>
        <taxon>Batrachia</taxon>
        <taxon>Anura</taxon>
        <taxon>Pipoidea</taxon>
        <taxon>Pipidae</taxon>
        <taxon>Xenopodinae</taxon>
        <taxon>Xenopus</taxon>
        <taxon>Xenopus</taxon>
    </lineage>
</organism>
<keyword evidence="3 10" id="KW-0812">Transmembrane</keyword>
<evidence type="ECO:0000259" key="11">
    <source>
        <dbReference type="PROSITE" id="PS50835"/>
    </source>
</evidence>
<evidence type="ECO:0000256" key="7">
    <source>
        <dbReference type="ARBA" id="ARBA00023170"/>
    </source>
</evidence>
<proteinExistence type="inferred from homology"/>
<evidence type="ECO:0000256" key="4">
    <source>
        <dbReference type="ARBA" id="ARBA00022989"/>
    </source>
</evidence>
<evidence type="ECO:0000256" key="5">
    <source>
        <dbReference type="ARBA" id="ARBA00023136"/>
    </source>
</evidence>
<feature type="compositionally biased region" description="Polar residues" evidence="9">
    <location>
        <begin position="28"/>
        <end position="48"/>
    </location>
</feature>
<dbReference type="PROSITE" id="PS50835">
    <property type="entry name" value="IG_LIKE"/>
    <property type="match status" value="2"/>
</dbReference>
<dbReference type="InterPro" id="IPR036179">
    <property type="entry name" value="Ig-like_dom_sf"/>
</dbReference>
<dbReference type="GO" id="GO:0150077">
    <property type="term" value="P:regulation of neuroinflammatory response"/>
    <property type="evidence" value="ECO:0007669"/>
    <property type="project" value="InterPro"/>
</dbReference>
<dbReference type="PANTHER" id="PTHR21462:SF5">
    <property type="entry name" value="CELL SURFACE GLYCOPROTEIN CD200 RECEPTOR 1-A"/>
    <property type="match status" value="1"/>
</dbReference>
<dbReference type="Gene3D" id="2.60.40.10">
    <property type="entry name" value="Immunoglobulins"/>
    <property type="match status" value="4"/>
</dbReference>
<comment type="subcellular location">
    <subcellularLocation>
        <location evidence="1">Membrane</location>
        <topology evidence="1">Single-pass membrane protein</topology>
    </subcellularLocation>
</comment>
<evidence type="ECO:0000313" key="13">
    <source>
        <dbReference type="Proteomes" id="UP000694892"/>
    </source>
</evidence>
<keyword evidence="6" id="KW-1015">Disulfide bond</keyword>
<gene>
    <name evidence="12" type="ORF">XELAEV_18011347mg</name>
</gene>
<evidence type="ECO:0000256" key="9">
    <source>
        <dbReference type="SAM" id="MobiDB-lite"/>
    </source>
</evidence>
<dbReference type="EMBL" id="CM004468">
    <property type="protein sequence ID" value="OCT93672.1"/>
    <property type="molecule type" value="Genomic_DNA"/>
</dbReference>
<evidence type="ECO:0000256" key="1">
    <source>
        <dbReference type="ARBA" id="ARBA00004167"/>
    </source>
</evidence>
<keyword evidence="8" id="KW-0325">Glycoprotein</keyword>
<keyword evidence="7" id="KW-0675">Receptor</keyword>
<sequence length="584" mass="63617">MTYSNCSERMRQELTSLRIENTAVTATTPVRQQAESSNQAKITTGKSNKTVKEGTGELEQDWESGTQEGLENRNPGTVQPSVTLELNKLGVPECRAHGGNPAANMWWMAEAVGSISTNTAMQPDRSWTVTSTYTVTSNNVTQRGKIPEIKIVTINIFLYLKTKTLWGVTKEAALTIVTHIIYSGTFKMKSHLPALICLAFIHGNAEPPASVTKSVWVWAGNTTVLRCLHDPKDSLIMVTWKVPLLYNSHCSLSLSWENLTKNNCSERMRQENTSLRIENTAVTDQGNYSCEIVTALGTFLTSVLLEVLVQPSVTLELNKLGVPECRAHGGNPAANMWWTPEAVGSISTNTAMQPDRSWTVTSTYTVTSNNVTQVTCLVSHPTFVQPHVSSIRISSSLGWLLWVKVTVSIIVVILGLVIIRMLFKSYCSSFTKETALTIVTRIIYSGTFKMKSHLPALICLAFIHGNAGPCLGPERVAGSSCNSSMQGADLVPPSVTLELNKFGVPECRAHGGNPAANMWWTAEAVGSISTNTAMQPDRSWTVTSTYTVTSNNVTQVTCLVSHPTFVQPHVSSIRISSSTAGLGM</sequence>
<feature type="compositionally biased region" description="Polar residues" evidence="9">
    <location>
        <begin position="63"/>
        <end position="78"/>
    </location>
</feature>
<dbReference type="InterPro" id="IPR013162">
    <property type="entry name" value="CD80_C2-set"/>
</dbReference>
<dbReference type="FunFam" id="2.60.40.10:FF:002864">
    <property type="entry name" value="LOC100127716 protein"/>
    <property type="match status" value="1"/>
</dbReference>
<dbReference type="SUPFAM" id="SSF48726">
    <property type="entry name" value="Immunoglobulin"/>
    <property type="match status" value="3"/>
</dbReference>
<dbReference type="InterPro" id="IPR040012">
    <property type="entry name" value="CD200R"/>
</dbReference>
<keyword evidence="4 10" id="KW-1133">Transmembrane helix</keyword>
<reference evidence="13" key="1">
    <citation type="journal article" date="2016" name="Nature">
        <title>Genome evolution in the allotetraploid frog Xenopus laevis.</title>
        <authorList>
            <person name="Session A.M."/>
            <person name="Uno Y."/>
            <person name="Kwon T."/>
            <person name="Chapman J.A."/>
            <person name="Toyoda A."/>
            <person name="Takahashi S."/>
            <person name="Fukui A."/>
            <person name="Hikosaka A."/>
            <person name="Suzuki A."/>
            <person name="Kondo M."/>
            <person name="van Heeringen S.J."/>
            <person name="Quigley I."/>
            <person name="Heinz S."/>
            <person name="Ogino H."/>
            <person name="Ochi H."/>
            <person name="Hellsten U."/>
            <person name="Lyons J.B."/>
            <person name="Simakov O."/>
            <person name="Putnam N."/>
            <person name="Stites J."/>
            <person name="Kuroki Y."/>
            <person name="Tanaka T."/>
            <person name="Michiue T."/>
            <person name="Watanabe M."/>
            <person name="Bogdanovic O."/>
            <person name="Lister R."/>
            <person name="Georgiou G."/>
            <person name="Paranjpe S.S."/>
            <person name="van Kruijsbergen I."/>
            <person name="Shu S."/>
            <person name="Carlson J."/>
            <person name="Kinoshita T."/>
            <person name="Ohta Y."/>
            <person name="Mawaribuchi S."/>
            <person name="Jenkins J."/>
            <person name="Grimwood J."/>
            <person name="Schmutz J."/>
            <person name="Mitros T."/>
            <person name="Mozaffari S.V."/>
            <person name="Suzuki Y."/>
            <person name="Haramoto Y."/>
            <person name="Yamamoto T.S."/>
            <person name="Takagi C."/>
            <person name="Heald R."/>
            <person name="Miller K."/>
            <person name="Haudenschild C."/>
            <person name="Kitzman J."/>
            <person name="Nakayama T."/>
            <person name="Izutsu Y."/>
            <person name="Robert J."/>
            <person name="Fortriede J."/>
            <person name="Burns K."/>
            <person name="Lotay V."/>
            <person name="Karimi K."/>
            <person name="Yasuoka Y."/>
            <person name="Dichmann D.S."/>
            <person name="Flajnik M.F."/>
            <person name="Houston D.W."/>
            <person name="Shendure J."/>
            <person name="DuPasquier L."/>
            <person name="Vize P.D."/>
            <person name="Zorn A.M."/>
            <person name="Ito M."/>
            <person name="Marcotte E.M."/>
            <person name="Wallingford J.B."/>
            <person name="Ito Y."/>
            <person name="Asashima M."/>
            <person name="Ueno N."/>
            <person name="Matsuda Y."/>
            <person name="Veenstra G.J."/>
            <person name="Fujiyama A."/>
            <person name="Harland R.M."/>
            <person name="Taira M."/>
            <person name="Rokhsar D.S."/>
        </authorList>
    </citation>
    <scope>NUCLEOTIDE SEQUENCE [LARGE SCALE GENOMIC DNA]</scope>
    <source>
        <strain evidence="13">J</strain>
    </source>
</reference>
<evidence type="ECO:0000313" key="12">
    <source>
        <dbReference type="EMBL" id="OCT93672.1"/>
    </source>
</evidence>
<evidence type="ECO:0000256" key="8">
    <source>
        <dbReference type="ARBA" id="ARBA00023180"/>
    </source>
</evidence>
<feature type="transmembrane region" description="Helical" evidence="10">
    <location>
        <begin position="399"/>
        <end position="423"/>
    </location>
</feature>
<feature type="domain" description="Ig-like" evidence="11">
    <location>
        <begin position="207"/>
        <end position="292"/>
    </location>
</feature>
<name>A0A974DN35_XENLA</name>
<dbReference type="Proteomes" id="UP000694892">
    <property type="component" value="Chromosome 2L"/>
</dbReference>
<feature type="region of interest" description="Disordered" evidence="9">
    <location>
        <begin position="28"/>
        <end position="78"/>
    </location>
</feature>
<dbReference type="InterPro" id="IPR003599">
    <property type="entry name" value="Ig_sub"/>
</dbReference>
<evidence type="ECO:0000256" key="6">
    <source>
        <dbReference type="ARBA" id="ARBA00023157"/>
    </source>
</evidence>
<comment type="similarity">
    <text evidence="2">Belongs to the CD200R family.</text>
</comment>
<dbReference type="InterPro" id="IPR007110">
    <property type="entry name" value="Ig-like_dom"/>
</dbReference>
<dbReference type="SMART" id="SM00409">
    <property type="entry name" value="IG"/>
    <property type="match status" value="1"/>
</dbReference>
<accession>A0A974DN35</accession>
<feature type="domain" description="Ig-like" evidence="11">
    <location>
        <begin position="473"/>
        <end position="576"/>
    </location>
</feature>
<dbReference type="Pfam" id="PF08205">
    <property type="entry name" value="C2-set_2"/>
    <property type="match status" value="2"/>
</dbReference>
<keyword evidence="5 10" id="KW-0472">Membrane</keyword>
<evidence type="ECO:0000256" key="3">
    <source>
        <dbReference type="ARBA" id="ARBA00022692"/>
    </source>
</evidence>